<dbReference type="InterPro" id="IPR002850">
    <property type="entry name" value="PIN_toxin-like"/>
</dbReference>
<sequence>MRLVLDTNILLSALMVRGTPPDRLYEAWRHGRFHLASAEQQLEELKRVSRRPFFKARLTASEIGRMINDIRCLATMFDPLPSVTVSPDPNDDFLLAIAQAAAADYLVTGDKSDLLALGSHASTRIVSAKTMVQLLERS</sequence>
<dbReference type="NCBIfam" id="TIGR00305">
    <property type="entry name" value="putative toxin-antitoxin system toxin component, PIN family"/>
    <property type="match status" value="1"/>
</dbReference>
<evidence type="ECO:0000313" key="2">
    <source>
        <dbReference type="EMBL" id="RKT44123.1"/>
    </source>
</evidence>
<keyword evidence="3" id="KW-1185">Reference proteome</keyword>
<dbReference type="SMART" id="SM00670">
    <property type="entry name" value="PINc"/>
    <property type="match status" value="1"/>
</dbReference>
<evidence type="ECO:0000313" key="3">
    <source>
        <dbReference type="Proteomes" id="UP000274556"/>
    </source>
</evidence>
<dbReference type="OrthoDB" id="9802272at2"/>
<dbReference type="RefSeq" id="WP_120796607.1">
    <property type="nucleotide sequence ID" value="NZ_RBXL01000001.1"/>
</dbReference>
<dbReference type="InterPro" id="IPR029060">
    <property type="entry name" value="PIN-like_dom_sf"/>
</dbReference>
<dbReference type="Proteomes" id="UP000274556">
    <property type="component" value="Unassembled WGS sequence"/>
</dbReference>
<dbReference type="EMBL" id="RBXL01000001">
    <property type="protein sequence ID" value="RKT44123.1"/>
    <property type="molecule type" value="Genomic_DNA"/>
</dbReference>
<feature type="domain" description="PIN" evidence="1">
    <location>
        <begin position="1"/>
        <end position="115"/>
    </location>
</feature>
<reference evidence="2 3" key="1">
    <citation type="submission" date="2018-10" db="EMBL/GenBank/DDBJ databases">
        <title>Genomic Encyclopedia of Archaeal and Bacterial Type Strains, Phase II (KMG-II): from individual species to whole genera.</title>
        <authorList>
            <person name="Goeker M."/>
        </authorList>
    </citation>
    <scope>NUCLEOTIDE SEQUENCE [LARGE SCALE GENOMIC DNA]</scope>
    <source>
        <strain evidence="2 3">DSM 235</strain>
    </source>
</reference>
<accession>A0A495V682</accession>
<dbReference type="InterPro" id="IPR002716">
    <property type="entry name" value="PIN_dom"/>
</dbReference>
<evidence type="ECO:0000259" key="1">
    <source>
        <dbReference type="SMART" id="SM00670"/>
    </source>
</evidence>
<gene>
    <name evidence="2" type="ORF">BDD21_1495</name>
</gene>
<dbReference type="Pfam" id="PF13470">
    <property type="entry name" value="PIN_3"/>
    <property type="match status" value="1"/>
</dbReference>
<organism evidence="2 3">
    <name type="scientific">Thiocapsa rosea</name>
    <dbReference type="NCBI Taxonomy" id="69360"/>
    <lineage>
        <taxon>Bacteria</taxon>
        <taxon>Pseudomonadati</taxon>
        <taxon>Pseudomonadota</taxon>
        <taxon>Gammaproteobacteria</taxon>
        <taxon>Chromatiales</taxon>
        <taxon>Chromatiaceae</taxon>
        <taxon>Thiocapsa</taxon>
    </lineage>
</organism>
<protein>
    <recommendedName>
        <fullName evidence="1">PIN domain-containing protein</fullName>
    </recommendedName>
</protein>
<dbReference type="SUPFAM" id="SSF88723">
    <property type="entry name" value="PIN domain-like"/>
    <property type="match status" value="1"/>
</dbReference>
<dbReference type="PANTHER" id="PTHR34610">
    <property type="entry name" value="SSL7007 PROTEIN"/>
    <property type="match status" value="1"/>
</dbReference>
<comment type="caution">
    <text evidence="2">The sequence shown here is derived from an EMBL/GenBank/DDBJ whole genome shotgun (WGS) entry which is preliminary data.</text>
</comment>
<proteinExistence type="predicted"/>
<dbReference type="PANTHER" id="PTHR34610:SF4">
    <property type="entry name" value="SLL8027 PROTEIN"/>
    <property type="match status" value="1"/>
</dbReference>
<dbReference type="AlphaFoldDB" id="A0A495V682"/>
<name>A0A495V682_9GAMM</name>